<dbReference type="Pfam" id="PF00250">
    <property type="entry name" value="Forkhead"/>
    <property type="match status" value="1"/>
</dbReference>
<dbReference type="SMART" id="SM00339">
    <property type="entry name" value="FH"/>
    <property type="match status" value="1"/>
</dbReference>
<name>A0A1I7VJ12_LOALO</name>
<dbReference type="InterPro" id="IPR001766">
    <property type="entry name" value="Fork_head_dom"/>
</dbReference>
<dbReference type="GO" id="GO:0009653">
    <property type="term" value="P:anatomical structure morphogenesis"/>
    <property type="evidence" value="ECO:0007669"/>
    <property type="project" value="TreeGrafter"/>
</dbReference>
<dbReference type="InterPro" id="IPR018122">
    <property type="entry name" value="TF_fork_head_CS_1"/>
</dbReference>
<feature type="domain" description="Fork-head" evidence="7">
    <location>
        <begin position="63"/>
        <end position="155"/>
    </location>
</feature>
<organism evidence="8 9">
    <name type="scientific">Loa loa</name>
    <name type="common">Eye worm</name>
    <name type="synonym">Filaria loa</name>
    <dbReference type="NCBI Taxonomy" id="7209"/>
    <lineage>
        <taxon>Eukaryota</taxon>
        <taxon>Metazoa</taxon>
        <taxon>Ecdysozoa</taxon>
        <taxon>Nematoda</taxon>
        <taxon>Chromadorea</taxon>
        <taxon>Rhabditida</taxon>
        <taxon>Spirurina</taxon>
        <taxon>Spiruromorpha</taxon>
        <taxon>Filarioidea</taxon>
        <taxon>Onchocercidae</taxon>
        <taxon>Loa</taxon>
    </lineage>
</organism>
<dbReference type="STRING" id="7209.A0A1I7VJ12"/>
<dbReference type="GO" id="GO:0030154">
    <property type="term" value="P:cell differentiation"/>
    <property type="evidence" value="ECO:0007669"/>
    <property type="project" value="TreeGrafter"/>
</dbReference>
<proteinExistence type="predicted"/>
<dbReference type="PROSITE" id="PS00657">
    <property type="entry name" value="FORK_HEAD_1"/>
    <property type="match status" value="1"/>
</dbReference>
<dbReference type="AlphaFoldDB" id="A0A1I7VJ12"/>
<dbReference type="PROSITE" id="PS50039">
    <property type="entry name" value="FORK_HEAD_3"/>
    <property type="match status" value="1"/>
</dbReference>
<evidence type="ECO:0000256" key="3">
    <source>
        <dbReference type="ARBA" id="ARBA00056063"/>
    </source>
</evidence>
<dbReference type="PANTHER" id="PTHR11829">
    <property type="entry name" value="FORKHEAD BOX PROTEIN"/>
    <property type="match status" value="1"/>
</dbReference>
<keyword evidence="1 6" id="KW-0238">DNA-binding</keyword>
<evidence type="ECO:0000313" key="8">
    <source>
        <dbReference type="Proteomes" id="UP000095285"/>
    </source>
</evidence>
<dbReference type="InterPro" id="IPR036390">
    <property type="entry name" value="WH_DNA-bd_sf"/>
</dbReference>
<dbReference type="GO" id="GO:0005634">
    <property type="term" value="C:nucleus"/>
    <property type="evidence" value="ECO:0007669"/>
    <property type="project" value="UniProtKB-SubCell"/>
</dbReference>
<evidence type="ECO:0000256" key="4">
    <source>
        <dbReference type="ARBA" id="ARBA00071019"/>
    </source>
</evidence>
<dbReference type="eggNOG" id="KOG2294">
    <property type="taxonomic scope" value="Eukaryota"/>
</dbReference>
<reference evidence="9" key="2">
    <citation type="submission" date="2016-11" db="UniProtKB">
        <authorList>
            <consortium name="WormBaseParasite"/>
        </authorList>
    </citation>
    <scope>IDENTIFICATION</scope>
</reference>
<dbReference type="Proteomes" id="UP000095285">
    <property type="component" value="Unassembled WGS sequence"/>
</dbReference>
<dbReference type="PANTHER" id="PTHR11829:SF402">
    <property type="entry name" value="FORK HEAD DOMAIN-CONTAINING PROTEIN FD3-RELATED"/>
    <property type="match status" value="1"/>
</dbReference>
<evidence type="ECO:0000313" key="9">
    <source>
        <dbReference type="WBParaSite" id="EN70_3064"/>
    </source>
</evidence>
<keyword evidence="8" id="KW-1185">Reference proteome</keyword>
<dbReference type="InterPro" id="IPR050211">
    <property type="entry name" value="FOX_domain-containing"/>
</dbReference>
<evidence type="ECO:0000256" key="5">
    <source>
        <dbReference type="ARBA" id="ARBA00077297"/>
    </source>
</evidence>
<protein>
    <recommendedName>
        <fullName evidence="4">Forkhead box protein fkh-2</fullName>
    </recommendedName>
    <alternativeName>
        <fullName evidence="5">Forkhead transcription factor family member fkh-2</fullName>
    </alternativeName>
</protein>
<dbReference type="PRINTS" id="PR00053">
    <property type="entry name" value="FORKHEAD"/>
</dbReference>
<dbReference type="FunFam" id="1.10.10.10:FF:000135">
    <property type="entry name" value="forkhead box protein G1"/>
    <property type="match status" value="1"/>
</dbReference>
<dbReference type="InterPro" id="IPR030456">
    <property type="entry name" value="TF_fork_head_CS_2"/>
</dbReference>
<dbReference type="Gene3D" id="1.10.10.10">
    <property type="entry name" value="Winged helix-like DNA-binding domain superfamily/Winged helix DNA-binding domain"/>
    <property type="match status" value="1"/>
</dbReference>
<dbReference type="GO" id="GO:0000978">
    <property type="term" value="F:RNA polymerase II cis-regulatory region sequence-specific DNA binding"/>
    <property type="evidence" value="ECO:0007669"/>
    <property type="project" value="TreeGrafter"/>
</dbReference>
<sequence>MHDEDCQLPSLDWLTDSVKHKSSTLHFPDPLACHFSQHSKHPKIHHNQKSAPKDVDFSKEAIKPPYSYAELITLAMRQHGQSKVLLSDIYDYVRKNFAWYRKTDITWQNSIRHNLSLNKQFIKLPRKKGEKGKGSYWMLDLNAMDSSGLKVKRNGSATHSKMKVLEKGCKPTLNPAVLSYLKKQNEPKKQSNLNNSSTINLSNYSPQIMEIGVDEAMFHPEDIELTSAIDGNATFHLSSSISPPTISSFTEYENEQELLQITDPGNSYYQLQTITEHDKSPVWWRNEENSTFRNSPDFGQPSLPRFIDAFANGSFECPLSSNAETEEHPWDEVDLKITDECLFFDLSM</sequence>
<comment type="function">
    <text evidence="3">Transcription factor. Plays a role in embryogenesis and later development, perhaps acting redundantly with forkhead protein pes-1.</text>
</comment>
<accession>A0A1I7VJ12</accession>
<dbReference type="GO" id="GO:0000981">
    <property type="term" value="F:DNA-binding transcription factor activity, RNA polymerase II-specific"/>
    <property type="evidence" value="ECO:0007669"/>
    <property type="project" value="TreeGrafter"/>
</dbReference>
<reference evidence="8" key="1">
    <citation type="submission" date="2012-04" db="EMBL/GenBank/DDBJ databases">
        <title>The Genome Sequence of Loa loa.</title>
        <authorList>
            <consortium name="The Broad Institute Genome Sequencing Platform"/>
            <consortium name="Broad Institute Genome Sequencing Center for Infectious Disease"/>
            <person name="Nutman T.B."/>
            <person name="Fink D.L."/>
            <person name="Russ C."/>
            <person name="Young S."/>
            <person name="Zeng Q."/>
            <person name="Gargeya S."/>
            <person name="Alvarado L."/>
            <person name="Berlin A."/>
            <person name="Chapman S.B."/>
            <person name="Chen Z."/>
            <person name="Freedman E."/>
            <person name="Gellesch M."/>
            <person name="Goldberg J."/>
            <person name="Griggs A."/>
            <person name="Gujja S."/>
            <person name="Heilman E.R."/>
            <person name="Heiman D."/>
            <person name="Howarth C."/>
            <person name="Mehta T."/>
            <person name="Neiman D."/>
            <person name="Pearson M."/>
            <person name="Roberts A."/>
            <person name="Saif S."/>
            <person name="Shea T."/>
            <person name="Shenoy N."/>
            <person name="Sisk P."/>
            <person name="Stolte C."/>
            <person name="Sykes S."/>
            <person name="White J."/>
            <person name="Yandava C."/>
            <person name="Haas B."/>
            <person name="Henn M.R."/>
            <person name="Nusbaum C."/>
            <person name="Birren B."/>
        </authorList>
    </citation>
    <scope>NUCLEOTIDE SEQUENCE [LARGE SCALE GENOMIC DNA]</scope>
</reference>
<dbReference type="PROSITE" id="PS00658">
    <property type="entry name" value="FORK_HEAD_2"/>
    <property type="match status" value="1"/>
</dbReference>
<dbReference type="InterPro" id="IPR036388">
    <property type="entry name" value="WH-like_DNA-bd_sf"/>
</dbReference>
<feature type="DNA-binding region" description="Fork-head" evidence="6">
    <location>
        <begin position="63"/>
        <end position="155"/>
    </location>
</feature>
<evidence type="ECO:0000256" key="6">
    <source>
        <dbReference type="PROSITE-ProRule" id="PRU00089"/>
    </source>
</evidence>
<dbReference type="SUPFAM" id="SSF46785">
    <property type="entry name" value="Winged helix' DNA-binding domain"/>
    <property type="match status" value="1"/>
</dbReference>
<evidence type="ECO:0000259" key="7">
    <source>
        <dbReference type="PROSITE" id="PS50039"/>
    </source>
</evidence>
<evidence type="ECO:0000256" key="1">
    <source>
        <dbReference type="ARBA" id="ARBA00023125"/>
    </source>
</evidence>
<keyword evidence="2 6" id="KW-0539">Nucleus</keyword>
<evidence type="ECO:0000256" key="2">
    <source>
        <dbReference type="ARBA" id="ARBA00023242"/>
    </source>
</evidence>
<comment type="subcellular location">
    <subcellularLocation>
        <location evidence="6">Nucleus</location>
    </subcellularLocation>
</comment>
<dbReference type="WBParaSite" id="EN70_3064">
    <property type="protein sequence ID" value="EN70_3064"/>
    <property type="gene ID" value="EN70_3064"/>
</dbReference>